<name>A0AA39JLY9_ARMTA</name>
<dbReference type="RefSeq" id="XP_060325306.1">
    <property type="nucleotide sequence ID" value="XM_060478175.1"/>
</dbReference>
<dbReference type="EMBL" id="JAUEPS010000051">
    <property type="protein sequence ID" value="KAK0444959.1"/>
    <property type="molecule type" value="Genomic_DNA"/>
</dbReference>
<dbReference type="Proteomes" id="UP001175211">
    <property type="component" value="Unassembled WGS sequence"/>
</dbReference>
<protein>
    <submittedName>
        <fullName evidence="2">Uncharacterized protein</fullName>
    </submittedName>
</protein>
<gene>
    <name evidence="2" type="ORF">EV420DRAFT_1648481</name>
</gene>
<evidence type="ECO:0000256" key="1">
    <source>
        <dbReference type="SAM" id="MobiDB-lite"/>
    </source>
</evidence>
<feature type="region of interest" description="Disordered" evidence="1">
    <location>
        <begin position="323"/>
        <end position="346"/>
    </location>
</feature>
<organism evidence="2 3">
    <name type="scientific">Armillaria tabescens</name>
    <name type="common">Ringless honey mushroom</name>
    <name type="synonym">Agaricus tabescens</name>
    <dbReference type="NCBI Taxonomy" id="1929756"/>
    <lineage>
        <taxon>Eukaryota</taxon>
        <taxon>Fungi</taxon>
        <taxon>Dikarya</taxon>
        <taxon>Basidiomycota</taxon>
        <taxon>Agaricomycotina</taxon>
        <taxon>Agaricomycetes</taxon>
        <taxon>Agaricomycetidae</taxon>
        <taxon>Agaricales</taxon>
        <taxon>Marasmiineae</taxon>
        <taxon>Physalacriaceae</taxon>
        <taxon>Desarmillaria</taxon>
    </lineage>
</organism>
<comment type="caution">
    <text evidence="2">The sequence shown here is derived from an EMBL/GenBank/DDBJ whole genome shotgun (WGS) entry which is preliminary data.</text>
</comment>
<dbReference type="AlphaFoldDB" id="A0AA39JLY9"/>
<proteinExistence type="predicted"/>
<evidence type="ECO:0000313" key="3">
    <source>
        <dbReference type="Proteomes" id="UP001175211"/>
    </source>
</evidence>
<keyword evidence="3" id="KW-1185">Reference proteome</keyword>
<evidence type="ECO:0000313" key="2">
    <source>
        <dbReference type="EMBL" id="KAK0444959.1"/>
    </source>
</evidence>
<dbReference type="GeneID" id="85361723"/>
<sequence>MPDVSLQNLKLHPELLLHKRNPDAKVSAFDGALGSLYDKFIVTTPNASALCAPPLGSNRPQPYVSQYCHFPIIRSALLNPSDSHPDALLYWLPSKTDFYKADSAGECRGPGFLLHHKFVWFQKWVDKTVERGKGATFSEGAEDLKHGYMVLLHDLLECLQHLPMSLEKVQLSVWETQHVVLYLQVLIDYMLIYKPCMDTAADSSVPRKADPELMGAFTNDAQIAQSFFHAGIPVWIIWHVDQLPNICIDKTDHFREPHFFMPLDQHRAKFCPIFKGHGLTAKKYYAFDRFTCSHVRFLNVFTWTQSTGSLPLINPPIPASTLSPISSRKGRKMSPYSRQSLNNNSSSSSKCFVDRMPAHSFLPPVVAVWGHGLSTLVFDKSRCIGSVGAKPRGYALPPPSCLTTAKNPHKIQMMFKFWLRICVPMIARLSSTFYTPALMDQNSWKTLVSLNYLGMASQQESSDTKAAKRQDKMREFLKGCCDKIEMDLGTAEKESVFWRGKPFAELTAADHQLYGRFQSWNSIWSLQSWTI</sequence>
<reference evidence="2" key="1">
    <citation type="submission" date="2023-06" db="EMBL/GenBank/DDBJ databases">
        <authorList>
            <consortium name="Lawrence Berkeley National Laboratory"/>
            <person name="Ahrendt S."/>
            <person name="Sahu N."/>
            <person name="Indic B."/>
            <person name="Wong-Bajracharya J."/>
            <person name="Merenyi Z."/>
            <person name="Ke H.-M."/>
            <person name="Monk M."/>
            <person name="Kocsube S."/>
            <person name="Drula E."/>
            <person name="Lipzen A."/>
            <person name="Balint B."/>
            <person name="Henrissat B."/>
            <person name="Andreopoulos B."/>
            <person name="Martin F.M."/>
            <person name="Harder C.B."/>
            <person name="Rigling D."/>
            <person name="Ford K.L."/>
            <person name="Foster G.D."/>
            <person name="Pangilinan J."/>
            <person name="Papanicolaou A."/>
            <person name="Barry K."/>
            <person name="LaButti K."/>
            <person name="Viragh M."/>
            <person name="Koriabine M."/>
            <person name="Yan M."/>
            <person name="Riley R."/>
            <person name="Champramary S."/>
            <person name="Plett K.L."/>
            <person name="Tsai I.J."/>
            <person name="Slot J."/>
            <person name="Sipos G."/>
            <person name="Plett J."/>
            <person name="Nagy L.G."/>
            <person name="Grigoriev I.V."/>
        </authorList>
    </citation>
    <scope>NUCLEOTIDE SEQUENCE</scope>
    <source>
        <strain evidence="2">CCBAS 213</strain>
    </source>
</reference>
<accession>A0AA39JLY9</accession>